<dbReference type="Pfam" id="PF00023">
    <property type="entry name" value="Ank"/>
    <property type="match status" value="1"/>
</dbReference>
<evidence type="ECO:0000256" key="1">
    <source>
        <dbReference type="PROSITE-ProRule" id="PRU00023"/>
    </source>
</evidence>
<feature type="repeat" description="ANK" evidence="1">
    <location>
        <begin position="50"/>
        <end position="71"/>
    </location>
</feature>
<gene>
    <name evidence="2" type="ORF">RJ640_001654</name>
</gene>
<dbReference type="InterPro" id="IPR002110">
    <property type="entry name" value="Ankyrin_rpt"/>
</dbReference>
<sequence>MGIQCSQFLPFSACAMNPRGDAPQGFARTEASSSGLSQAAITLEDEPLPDGRTPLHLAVMKGRGDVIKELILAQEQVTRDCWNWVVILRMYKITMATPFYTLQLP</sequence>
<accession>A0AA88URN1</accession>
<comment type="caution">
    <text evidence="2">The sequence shown here is derived from an EMBL/GenBank/DDBJ whole genome shotgun (WGS) entry which is preliminary data.</text>
</comment>
<keyword evidence="3" id="KW-1185">Reference proteome</keyword>
<dbReference type="EMBL" id="JAVXUO010000165">
    <property type="protein sequence ID" value="KAK2994874.1"/>
    <property type="molecule type" value="Genomic_DNA"/>
</dbReference>
<evidence type="ECO:0000313" key="2">
    <source>
        <dbReference type="EMBL" id="KAK2994874.1"/>
    </source>
</evidence>
<protein>
    <submittedName>
        <fullName evidence="2">Uncharacterized protein</fullName>
    </submittedName>
</protein>
<name>A0AA88URN1_9ASTE</name>
<keyword evidence="1" id="KW-0040">ANK repeat</keyword>
<proteinExistence type="predicted"/>
<dbReference type="PROSITE" id="PS50297">
    <property type="entry name" value="ANK_REP_REGION"/>
    <property type="match status" value="1"/>
</dbReference>
<organism evidence="2 3">
    <name type="scientific">Escallonia rubra</name>
    <dbReference type="NCBI Taxonomy" id="112253"/>
    <lineage>
        <taxon>Eukaryota</taxon>
        <taxon>Viridiplantae</taxon>
        <taxon>Streptophyta</taxon>
        <taxon>Embryophyta</taxon>
        <taxon>Tracheophyta</taxon>
        <taxon>Spermatophyta</taxon>
        <taxon>Magnoliopsida</taxon>
        <taxon>eudicotyledons</taxon>
        <taxon>Gunneridae</taxon>
        <taxon>Pentapetalae</taxon>
        <taxon>asterids</taxon>
        <taxon>campanulids</taxon>
        <taxon>Escalloniales</taxon>
        <taxon>Escalloniaceae</taxon>
        <taxon>Escallonia</taxon>
    </lineage>
</organism>
<reference evidence="2" key="1">
    <citation type="submission" date="2022-12" db="EMBL/GenBank/DDBJ databases">
        <title>Draft genome assemblies for two species of Escallonia (Escalloniales).</title>
        <authorList>
            <person name="Chanderbali A."/>
            <person name="Dervinis C."/>
            <person name="Anghel I."/>
            <person name="Soltis D."/>
            <person name="Soltis P."/>
            <person name="Zapata F."/>
        </authorList>
    </citation>
    <scope>NUCLEOTIDE SEQUENCE</scope>
    <source>
        <strain evidence="2">UCBG92.1500</strain>
        <tissue evidence="2">Leaf</tissue>
    </source>
</reference>
<dbReference type="AlphaFoldDB" id="A0AA88URN1"/>
<dbReference type="Proteomes" id="UP001187471">
    <property type="component" value="Unassembled WGS sequence"/>
</dbReference>
<dbReference type="PROSITE" id="PS50088">
    <property type="entry name" value="ANK_REPEAT"/>
    <property type="match status" value="1"/>
</dbReference>
<evidence type="ECO:0000313" key="3">
    <source>
        <dbReference type="Proteomes" id="UP001187471"/>
    </source>
</evidence>